<evidence type="ECO:0000313" key="7">
    <source>
        <dbReference type="EMBL" id="CAI9101033.1"/>
    </source>
</evidence>
<dbReference type="Gene3D" id="3.10.590.10">
    <property type="entry name" value="ph1033 like domains"/>
    <property type="match status" value="1"/>
</dbReference>
<protein>
    <recommendedName>
        <fullName evidence="4">YTH domain-containing family protein</fullName>
    </recommendedName>
</protein>
<dbReference type="GO" id="GO:0005737">
    <property type="term" value="C:cytoplasm"/>
    <property type="evidence" value="ECO:0007669"/>
    <property type="project" value="UniProtKB-SubCell"/>
</dbReference>
<dbReference type="PANTHER" id="PTHR12357:SF130">
    <property type="entry name" value="YTH DOMAIN-CONTAINING FAMILY PROTEIN"/>
    <property type="match status" value="1"/>
</dbReference>
<dbReference type="EMBL" id="OX459120">
    <property type="protein sequence ID" value="CAI9101033.1"/>
    <property type="molecule type" value="Genomic_DNA"/>
</dbReference>
<feature type="region of interest" description="Disordered" evidence="5">
    <location>
        <begin position="337"/>
        <end position="376"/>
    </location>
</feature>
<comment type="subcellular location">
    <subcellularLocation>
        <location evidence="1">Cytoplasm</location>
    </subcellularLocation>
</comment>
<organism evidence="7 8">
    <name type="scientific">Oldenlandia corymbosa var. corymbosa</name>
    <dbReference type="NCBI Taxonomy" id="529605"/>
    <lineage>
        <taxon>Eukaryota</taxon>
        <taxon>Viridiplantae</taxon>
        <taxon>Streptophyta</taxon>
        <taxon>Embryophyta</taxon>
        <taxon>Tracheophyta</taxon>
        <taxon>Spermatophyta</taxon>
        <taxon>Magnoliopsida</taxon>
        <taxon>eudicotyledons</taxon>
        <taxon>Gunneridae</taxon>
        <taxon>Pentapetalae</taxon>
        <taxon>asterids</taxon>
        <taxon>lamiids</taxon>
        <taxon>Gentianales</taxon>
        <taxon>Rubiaceae</taxon>
        <taxon>Rubioideae</taxon>
        <taxon>Spermacoceae</taxon>
        <taxon>Hedyotis-Oldenlandia complex</taxon>
        <taxon>Oldenlandia</taxon>
    </lineage>
</organism>
<evidence type="ECO:0000313" key="8">
    <source>
        <dbReference type="Proteomes" id="UP001161247"/>
    </source>
</evidence>
<keyword evidence="2" id="KW-0963">Cytoplasm</keyword>
<gene>
    <name evidence="7" type="ORF">OLC1_LOCUS10719</name>
</gene>
<evidence type="ECO:0000256" key="2">
    <source>
        <dbReference type="ARBA" id="ARBA00022490"/>
    </source>
</evidence>
<dbReference type="GO" id="GO:0061157">
    <property type="term" value="P:mRNA destabilization"/>
    <property type="evidence" value="ECO:0007669"/>
    <property type="project" value="TreeGrafter"/>
</dbReference>
<evidence type="ECO:0000256" key="1">
    <source>
        <dbReference type="ARBA" id="ARBA00004496"/>
    </source>
</evidence>
<dbReference type="FunFam" id="3.10.590.10:FF:000001">
    <property type="entry name" value="YTH domain family 1, isoform CRA_a"/>
    <property type="match status" value="1"/>
</dbReference>
<dbReference type="Pfam" id="PF04146">
    <property type="entry name" value="YTH"/>
    <property type="match status" value="1"/>
</dbReference>
<evidence type="ECO:0000256" key="5">
    <source>
        <dbReference type="SAM" id="MobiDB-lite"/>
    </source>
</evidence>
<dbReference type="GO" id="GO:0003729">
    <property type="term" value="F:mRNA binding"/>
    <property type="evidence" value="ECO:0007669"/>
    <property type="project" value="UniProtKB-UniRule"/>
</dbReference>
<sequence>MATISAPSDEAAELLQKLSLDSLDKPIQDSEPAKKASGVKYGVDIGGSQMNGFSKPFERTASPHPDFMNPSMFYNPTGYPSSTYYYGGFNGSSVNDWDHYGSSNGVDMSPGVYGDYQNSYGYAPYGTYSSPGGPDSALYGPQHFQYPISYFQPSSTGNGTYTPNGGVNSSQKDLSTPLAADSMQLSAGGASSKGNQGFAANVVSHSSNDLSKSSKSSYHNNRNVKSNDFYGWGGFPSVSSVNTSTFSYGHNYSPMTNQSLRPLPHLMGMQQSATGSGMDRAGFMNRMYPSSSRMYGQYPNTFRRGAGYYSNSRGWLTVDNKYRSKVRGSNFVLSGNESVNGLNEVNKGPRARGFKEQKDSESSTSVNEKSTEDDQTVCCTDREQYNRDDFPESHTGAKFFVIKSYSEDDVHKSIKYRVWTSTPNGNKKLDAAFKEAQAQEKCGGCPVFLLFSVNASGQFVGLAEMTGPVDFDKSLEHWQQDKWTGCFPVKWHFIKDVPNSMLRHIILENNENKPVTNSRDTQEVRLEQGNEIVKIIKGHSSRTCILDDFEFYEGREKAMQEKKAKQQQFNKQANDAVVVGAEKDGSISKPATHTSGSLSTPLTEDSAAPNAA</sequence>
<accession>A0AAV1D0I1</accession>
<feature type="domain" description="YTH" evidence="6">
    <location>
        <begin position="397"/>
        <end position="536"/>
    </location>
</feature>
<dbReference type="PROSITE" id="PS50882">
    <property type="entry name" value="YTH"/>
    <property type="match status" value="1"/>
</dbReference>
<feature type="compositionally biased region" description="Polar residues" evidence="5">
    <location>
        <begin position="589"/>
        <end position="603"/>
    </location>
</feature>
<dbReference type="InterPro" id="IPR007275">
    <property type="entry name" value="YTH_domain"/>
</dbReference>
<evidence type="ECO:0000259" key="6">
    <source>
        <dbReference type="PROSITE" id="PS50882"/>
    </source>
</evidence>
<reference evidence="7" key="1">
    <citation type="submission" date="2023-03" db="EMBL/GenBank/DDBJ databases">
        <authorList>
            <person name="Julca I."/>
        </authorList>
    </citation>
    <scope>NUCLEOTIDE SEQUENCE</scope>
</reference>
<evidence type="ECO:0000256" key="3">
    <source>
        <dbReference type="ARBA" id="ARBA00022884"/>
    </source>
</evidence>
<dbReference type="CDD" id="cd21134">
    <property type="entry name" value="YTH"/>
    <property type="match status" value="1"/>
</dbReference>
<comment type="similarity">
    <text evidence="4">Belongs to the YTHDF family.</text>
</comment>
<keyword evidence="3 4" id="KW-0694">RNA-binding</keyword>
<keyword evidence="8" id="KW-1185">Reference proteome</keyword>
<feature type="region of interest" description="Disordered" evidence="5">
    <location>
        <begin position="155"/>
        <end position="174"/>
    </location>
</feature>
<dbReference type="PANTHER" id="PTHR12357">
    <property type="entry name" value="YTH YT521-B HOMOLOGY DOMAIN-CONTAINING"/>
    <property type="match status" value="1"/>
</dbReference>
<comment type="function">
    <text evidence="4">Specifically recognizes and binds N6-methyladenosine (m6A)-containing RNAs, and regulates mRNA stability. M6A is a modification present at internal sites of mRNAs and some non-coding RNAs and plays a role in mRNA stability and processing.</text>
</comment>
<feature type="region of interest" description="Disordered" evidence="5">
    <location>
        <begin position="562"/>
        <end position="612"/>
    </location>
</feature>
<dbReference type="GO" id="GO:1990247">
    <property type="term" value="F:N6-methyladenosine-containing RNA reader activity"/>
    <property type="evidence" value="ECO:0007669"/>
    <property type="project" value="UniProtKB-UniRule"/>
</dbReference>
<dbReference type="Proteomes" id="UP001161247">
    <property type="component" value="Chromosome 3"/>
</dbReference>
<evidence type="ECO:0000256" key="4">
    <source>
        <dbReference type="RuleBase" id="RU369095"/>
    </source>
</evidence>
<dbReference type="AlphaFoldDB" id="A0AAV1D0I1"/>
<dbReference type="InterPro" id="IPR045168">
    <property type="entry name" value="YTH_prot"/>
</dbReference>
<proteinExistence type="inferred from homology"/>
<name>A0AAV1D0I1_OLDCO</name>